<dbReference type="SUPFAM" id="SSF53474">
    <property type="entry name" value="alpha/beta-Hydrolases"/>
    <property type="match status" value="1"/>
</dbReference>
<organism evidence="3 4">
    <name type="scientific">Colwellia asteriadis</name>
    <dbReference type="NCBI Taxonomy" id="517723"/>
    <lineage>
        <taxon>Bacteria</taxon>
        <taxon>Pseudomonadati</taxon>
        <taxon>Pseudomonadota</taxon>
        <taxon>Gammaproteobacteria</taxon>
        <taxon>Alteromonadales</taxon>
        <taxon>Colwelliaceae</taxon>
        <taxon>Colwellia</taxon>
    </lineage>
</organism>
<comment type="similarity">
    <text evidence="1">Belongs to the esterase D family.</text>
</comment>
<evidence type="ECO:0000313" key="3">
    <source>
        <dbReference type="EMBL" id="GAA0821023.1"/>
    </source>
</evidence>
<reference evidence="4" key="1">
    <citation type="journal article" date="2019" name="Int. J. Syst. Evol. Microbiol.">
        <title>The Global Catalogue of Microorganisms (GCM) 10K type strain sequencing project: providing services to taxonomists for standard genome sequencing and annotation.</title>
        <authorList>
            <consortium name="The Broad Institute Genomics Platform"/>
            <consortium name="The Broad Institute Genome Sequencing Center for Infectious Disease"/>
            <person name="Wu L."/>
            <person name="Ma J."/>
        </authorList>
    </citation>
    <scope>NUCLEOTIDE SEQUENCE [LARGE SCALE GENOMIC DNA]</scope>
    <source>
        <strain evidence="4">JCM 15608</strain>
    </source>
</reference>
<accession>A0ABP3WIS2</accession>
<dbReference type="Pfam" id="PF00756">
    <property type="entry name" value="Esterase"/>
    <property type="match status" value="1"/>
</dbReference>
<dbReference type="InterPro" id="IPR052558">
    <property type="entry name" value="Siderophore_Hydrolase_D"/>
</dbReference>
<gene>
    <name evidence="3" type="ORF">GCM10009111_27370</name>
</gene>
<dbReference type="InterPro" id="IPR029058">
    <property type="entry name" value="AB_hydrolase_fold"/>
</dbReference>
<protein>
    <submittedName>
        <fullName evidence="3">Alpha/beta hydrolase-fold protein</fullName>
    </submittedName>
</protein>
<keyword evidence="3" id="KW-0012">Acyltransferase</keyword>
<evidence type="ECO:0000313" key="4">
    <source>
        <dbReference type="Proteomes" id="UP001500021"/>
    </source>
</evidence>
<keyword evidence="2 3" id="KW-0378">Hydrolase</keyword>
<keyword evidence="4" id="KW-1185">Reference proteome</keyword>
<dbReference type="InterPro" id="IPR000801">
    <property type="entry name" value="Esterase-like"/>
</dbReference>
<dbReference type="PANTHER" id="PTHR40841">
    <property type="entry name" value="SIDEROPHORE TRIACETYLFUSARININE C ESTERASE"/>
    <property type="match status" value="1"/>
</dbReference>
<comment type="caution">
    <text evidence="3">The sequence shown here is derived from an EMBL/GenBank/DDBJ whole genome shotgun (WGS) entry which is preliminary data.</text>
</comment>
<proteinExistence type="inferred from homology"/>
<dbReference type="Gene3D" id="3.40.50.1820">
    <property type="entry name" value="alpha/beta hydrolase"/>
    <property type="match status" value="1"/>
</dbReference>
<name>A0ABP3WIS2_9GAMM</name>
<dbReference type="PANTHER" id="PTHR40841:SF2">
    <property type="entry name" value="SIDEROPHORE-DEGRADING ESTERASE (EUROFUNG)"/>
    <property type="match status" value="1"/>
</dbReference>
<evidence type="ECO:0000256" key="1">
    <source>
        <dbReference type="ARBA" id="ARBA00005622"/>
    </source>
</evidence>
<dbReference type="GO" id="GO:0016746">
    <property type="term" value="F:acyltransferase activity"/>
    <property type="evidence" value="ECO:0007669"/>
    <property type="project" value="UniProtKB-KW"/>
</dbReference>
<dbReference type="EMBL" id="BAAAFA010000009">
    <property type="protein sequence ID" value="GAA0821023.1"/>
    <property type="molecule type" value="Genomic_DNA"/>
</dbReference>
<dbReference type="Proteomes" id="UP001500021">
    <property type="component" value="Unassembled WGS sequence"/>
</dbReference>
<keyword evidence="3" id="KW-0808">Transferase</keyword>
<sequence>MATQAFKIPRSVVVDVKDSTSEAVYPLFIKLPKNYQHSADKTYPVIYLTDAWYSFQIVSGATRYPMNSGAMEQAIIVGISYAKGSKGDSSRVLDYTPTVNSAWKKKTGGAAKYMVFLERDVISYIEKNYRAKPNDRAFVGNSLGGLLGTYILLTKPELFNHYILGSPSYWFDEHMIFKLETAFQRSKKVIEANVFIAIGERETIGLDSNYDMVGDSEKFYQQVLAWQQPKLNAKLLIIKEANHQTAFPTTVIQGLHWLYGL</sequence>
<evidence type="ECO:0000256" key="2">
    <source>
        <dbReference type="ARBA" id="ARBA00022801"/>
    </source>
</evidence>
<dbReference type="GO" id="GO:0016787">
    <property type="term" value="F:hydrolase activity"/>
    <property type="evidence" value="ECO:0007669"/>
    <property type="project" value="UniProtKB-KW"/>
</dbReference>